<dbReference type="Proteomes" id="UP000737171">
    <property type="component" value="Unassembled WGS sequence"/>
</dbReference>
<dbReference type="Pfam" id="PF02608">
    <property type="entry name" value="Bmp"/>
    <property type="match status" value="1"/>
</dbReference>
<evidence type="ECO:0000256" key="1">
    <source>
        <dbReference type="ARBA" id="ARBA00022729"/>
    </source>
</evidence>
<dbReference type="InterPro" id="IPR028082">
    <property type="entry name" value="Peripla_BP_I"/>
</dbReference>
<evidence type="ECO:0000313" key="4">
    <source>
        <dbReference type="EMBL" id="NRF70096.1"/>
    </source>
</evidence>
<evidence type="ECO:0000313" key="5">
    <source>
        <dbReference type="Proteomes" id="UP000737171"/>
    </source>
</evidence>
<accession>A0ABX2EN82</accession>
<reference evidence="4 5" key="1">
    <citation type="submission" date="2020-05" db="EMBL/GenBank/DDBJ databases">
        <title>Aquincola sp. isolate from soil.</title>
        <authorList>
            <person name="Han J."/>
            <person name="Kim D.-U."/>
        </authorList>
    </citation>
    <scope>NUCLEOTIDE SEQUENCE [LARGE SCALE GENOMIC DNA]</scope>
    <source>
        <strain evidence="4 5">S2</strain>
    </source>
</reference>
<dbReference type="Gene3D" id="3.40.50.2300">
    <property type="match status" value="2"/>
</dbReference>
<dbReference type="CDD" id="cd19963">
    <property type="entry name" value="PBP1_BMP-like"/>
    <property type="match status" value="1"/>
</dbReference>
<evidence type="ECO:0000259" key="3">
    <source>
        <dbReference type="Pfam" id="PF02608"/>
    </source>
</evidence>
<name>A0ABX2EN82_9BURK</name>
<dbReference type="RefSeq" id="WP_173128310.1">
    <property type="nucleotide sequence ID" value="NZ_JABRWJ010000007.1"/>
</dbReference>
<proteinExistence type="predicted"/>
<feature type="domain" description="ABC transporter substrate-binding protein PnrA-like" evidence="3">
    <location>
        <begin position="28"/>
        <end position="290"/>
    </location>
</feature>
<dbReference type="PANTHER" id="PTHR43208">
    <property type="entry name" value="ABC TRANSPORTER SUBSTRATE-BINDING PROTEIN"/>
    <property type="match status" value="1"/>
</dbReference>
<dbReference type="SUPFAM" id="SSF53822">
    <property type="entry name" value="Periplasmic binding protein-like I"/>
    <property type="match status" value="1"/>
</dbReference>
<dbReference type="InterPro" id="IPR052910">
    <property type="entry name" value="ABC-Purine-Binding"/>
</dbReference>
<dbReference type="PANTHER" id="PTHR43208:SF1">
    <property type="entry name" value="ABC TRANSPORTER SUBSTRATE-BINDING PROTEIN"/>
    <property type="match status" value="1"/>
</dbReference>
<feature type="chain" id="PRO_5046207414" evidence="2">
    <location>
        <begin position="24"/>
        <end position="357"/>
    </location>
</feature>
<sequence>MHKNLKRAAFAGVFVMAGFTAQAAPLQACFVYVSPVGQAGWSYQHDLGRQAMEKALGGEVRTRFVEAVAEGPDSERVMRDLAREGCGLIFATSFGYLEPALRVAAEFPGVKFEHAGGYKTASNLTTYNARYYEARWLAGYLAGKHSKTGIAGYVAGFPVPEVVQGINAFALGMQAANLSAQLKLLWLNTWFDPAKEREAALALINQGADVLTNHSGSPAVPQTAEEKGVAVLAYQSDMSRFAPKAQLAAVTHHWGGYYTQVARAVIAGQWKAQPVWGSMKDGFVQLSALNPALPPGLKADVEARRQAITSGRFRPFSGRLVDNTGRERLAQGALDDAQIAAMDWLVQGVSGALPSAR</sequence>
<keyword evidence="5" id="KW-1185">Reference proteome</keyword>
<keyword evidence="1 2" id="KW-0732">Signal</keyword>
<organism evidence="4 5">
    <name type="scientific">Pseudaquabacterium terrae</name>
    <dbReference type="NCBI Taxonomy" id="2732868"/>
    <lineage>
        <taxon>Bacteria</taxon>
        <taxon>Pseudomonadati</taxon>
        <taxon>Pseudomonadota</taxon>
        <taxon>Betaproteobacteria</taxon>
        <taxon>Burkholderiales</taxon>
        <taxon>Sphaerotilaceae</taxon>
        <taxon>Pseudaquabacterium</taxon>
    </lineage>
</organism>
<feature type="signal peptide" evidence="2">
    <location>
        <begin position="1"/>
        <end position="23"/>
    </location>
</feature>
<evidence type="ECO:0000256" key="2">
    <source>
        <dbReference type="SAM" id="SignalP"/>
    </source>
</evidence>
<dbReference type="InterPro" id="IPR003760">
    <property type="entry name" value="PnrA-like"/>
</dbReference>
<dbReference type="EMBL" id="JABRWJ010000007">
    <property type="protein sequence ID" value="NRF70096.1"/>
    <property type="molecule type" value="Genomic_DNA"/>
</dbReference>
<protein>
    <submittedName>
        <fullName evidence="4">BMP family ABC transporter substrate-binding protein</fullName>
    </submittedName>
</protein>
<comment type="caution">
    <text evidence="4">The sequence shown here is derived from an EMBL/GenBank/DDBJ whole genome shotgun (WGS) entry which is preliminary data.</text>
</comment>
<gene>
    <name evidence="4" type="ORF">HLB44_24115</name>
</gene>